<sequence length="103" mass="11433">MLQRPIPGVEPKNVVIADIYRGKYNLEVLGGNHTRLAQQTIQGLTEPKGQCKEGPELPLAILASSSENASAIEPSISHILLPSKLTLLKLKFHKWKYPAMGYW</sequence>
<reference evidence="1" key="1">
    <citation type="submission" date="2021-10" db="EMBL/GenBank/DDBJ databases">
        <title>Tropical sea cucumber genome reveals ecological adaptation and Cuvierian tubules defense mechanism.</title>
        <authorList>
            <person name="Chen T."/>
        </authorList>
    </citation>
    <scope>NUCLEOTIDE SEQUENCE</scope>
    <source>
        <strain evidence="1">Nanhai2018</strain>
        <tissue evidence="1">Muscle</tissue>
    </source>
</reference>
<keyword evidence="2" id="KW-1185">Reference proteome</keyword>
<evidence type="ECO:0000313" key="2">
    <source>
        <dbReference type="Proteomes" id="UP001152320"/>
    </source>
</evidence>
<gene>
    <name evidence="1" type="ORF">HOLleu_39815</name>
</gene>
<dbReference type="AlphaFoldDB" id="A0A9Q0YGX0"/>
<organism evidence="1 2">
    <name type="scientific">Holothuria leucospilota</name>
    <name type="common">Black long sea cucumber</name>
    <name type="synonym">Mertensiothuria leucospilota</name>
    <dbReference type="NCBI Taxonomy" id="206669"/>
    <lineage>
        <taxon>Eukaryota</taxon>
        <taxon>Metazoa</taxon>
        <taxon>Echinodermata</taxon>
        <taxon>Eleutherozoa</taxon>
        <taxon>Echinozoa</taxon>
        <taxon>Holothuroidea</taxon>
        <taxon>Aspidochirotacea</taxon>
        <taxon>Aspidochirotida</taxon>
        <taxon>Holothuriidae</taxon>
        <taxon>Holothuria</taxon>
    </lineage>
</organism>
<name>A0A9Q0YGX0_HOLLE</name>
<dbReference type="EMBL" id="JAIZAY010000022">
    <property type="protein sequence ID" value="KAJ8020264.1"/>
    <property type="molecule type" value="Genomic_DNA"/>
</dbReference>
<proteinExistence type="predicted"/>
<protein>
    <submittedName>
        <fullName evidence="1">Uncharacterized protein</fullName>
    </submittedName>
</protein>
<evidence type="ECO:0000313" key="1">
    <source>
        <dbReference type="EMBL" id="KAJ8020264.1"/>
    </source>
</evidence>
<dbReference type="Proteomes" id="UP001152320">
    <property type="component" value="Chromosome 22"/>
</dbReference>
<comment type="caution">
    <text evidence="1">The sequence shown here is derived from an EMBL/GenBank/DDBJ whole genome shotgun (WGS) entry which is preliminary data.</text>
</comment>
<accession>A0A9Q0YGX0</accession>